<accession>A0ABS7US03</accession>
<keyword evidence="3" id="KW-1185">Reference proteome</keyword>
<feature type="coiled-coil region" evidence="1">
    <location>
        <begin position="46"/>
        <end position="108"/>
    </location>
</feature>
<sequence length="120" mass="14695">MNPYGYYYQYIPQQENPYTNYQTNPYMQQPEAFDSYRQPPALERRVTALERQTERQTKELTRLNNELKRQNEELIRQNREINRLNERVEQHTRRLNRLNQRLRAVEKKFSLPFTPGEGGF</sequence>
<evidence type="ECO:0000256" key="1">
    <source>
        <dbReference type="SAM" id="Coils"/>
    </source>
</evidence>
<keyword evidence="1" id="KW-0175">Coiled coil</keyword>
<name>A0ABS7US03_9BACI</name>
<protein>
    <recommendedName>
        <fullName evidence="4">Spore coat protein</fullName>
    </recommendedName>
</protein>
<reference evidence="2" key="1">
    <citation type="submission" date="2024-05" db="EMBL/GenBank/DDBJ databases">
        <title>Metabacillus sp. nov., isolated from the rhizosphere soil of tomato plants.</title>
        <authorList>
            <person name="Ma R."/>
        </authorList>
    </citation>
    <scope>NUCLEOTIDE SEQUENCE</scope>
    <source>
        <strain evidence="2">DBTR6</strain>
    </source>
</reference>
<dbReference type="RefSeq" id="WP_224139357.1">
    <property type="nucleotide sequence ID" value="NZ_JAIQUM010000025.1"/>
</dbReference>
<dbReference type="Gene3D" id="1.20.5.300">
    <property type="match status" value="1"/>
</dbReference>
<comment type="caution">
    <text evidence="2">The sequence shown here is derived from an EMBL/GenBank/DDBJ whole genome shotgun (WGS) entry which is preliminary data.</text>
</comment>
<dbReference type="CDD" id="cd15841">
    <property type="entry name" value="SNARE_Qc"/>
    <property type="match status" value="1"/>
</dbReference>
<organism evidence="2 3">
    <name type="scientific">Metabacillus rhizolycopersici</name>
    <dbReference type="NCBI Taxonomy" id="2875709"/>
    <lineage>
        <taxon>Bacteria</taxon>
        <taxon>Bacillati</taxon>
        <taxon>Bacillota</taxon>
        <taxon>Bacilli</taxon>
        <taxon>Bacillales</taxon>
        <taxon>Bacillaceae</taxon>
        <taxon>Metabacillus</taxon>
    </lineage>
</organism>
<gene>
    <name evidence="2" type="ORF">K9V48_12695</name>
</gene>
<proteinExistence type="predicted"/>
<evidence type="ECO:0008006" key="4">
    <source>
        <dbReference type="Google" id="ProtNLM"/>
    </source>
</evidence>
<dbReference type="Proteomes" id="UP001165287">
    <property type="component" value="Unassembled WGS sequence"/>
</dbReference>
<evidence type="ECO:0000313" key="2">
    <source>
        <dbReference type="EMBL" id="MBZ5751085.1"/>
    </source>
</evidence>
<evidence type="ECO:0000313" key="3">
    <source>
        <dbReference type="Proteomes" id="UP001165287"/>
    </source>
</evidence>
<dbReference type="EMBL" id="JAIQUM010000025">
    <property type="protein sequence ID" value="MBZ5751085.1"/>
    <property type="molecule type" value="Genomic_DNA"/>
</dbReference>